<proteinExistence type="inferred from homology"/>
<protein>
    <submittedName>
        <fullName evidence="3">Uncharacterized protein</fullName>
    </submittedName>
</protein>
<accession>A0A8H7Q4D2</accession>
<comment type="similarity">
    <text evidence="1">Belongs to the gonadal family.</text>
</comment>
<dbReference type="InterPro" id="IPR018858">
    <property type="entry name" value="DUF2458"/>
</dbReference>
<evidence type="ECO:0000256" key="2">
    <source>
        <dbReference type="SAM" id="MobiDB-lite"/>
    </source>
</evidence>
<dbReference type="PANTHER" id="PTHR13054">
    <property type="entry name" value="DIGEORGE SYNDROME CRITICAL REGION 6 DGCR6 FAMILY MEMBER"/>
    <property type="match status" value="1"/>
</dbReference>
<dbReference type="Pfam" id="PF10454">
    <property type="entry name" value="DUF2458"/>
    <property type="match status" value="1"/>
</dbReference>
<dbReference type="InterPro" id="IPR010849">
    <property type="entry name" value="Gonadal"/>
</dbReference>
<sequence length="260" mass="29293">MSLSADELLTLIQAAQSNSQNVEGAGRGAAQVSCVALLQLQAQDLTIAHNSLNQTFASATSQAPNLQPSYNIDFSLLDPALVSQVRSEYLAQKSSNNAPPAPKAMESSTSANDNLEAAKSITPEVLVRLSQLAKDTDLLTVLHDMQEEQHNREKEMWSRREKLKGTLDKEREHLLASHQFCLRDMIGIDVTKELEELDTKIANEMKRFDHSIIRDMDRQKKRQEEELIKLQVPFFHKTQDPVLIKLQAKVFKILLDMMDT</sequence>
<dbReference type="EMBL" id="JAEPQZ010000002">
    <property type="protein sequence ID" value="KAG2185083.1"/>
    <property type="molecule type" value="Genomic_DNA"/>
</dbReference>
<feature type="region of interest" description="Disordered" evidence="2">
    <location>
        <begin position="92"/>
        <end position="111"/>
    </location>
</feature>
<evidence type="ECO:0000313" key="3">
    <source>
        <dbReference type="EMBL" id="KAG2185083.1"/>
    </source>
</evidence>
<organism evidence="3 4">
    <name type="scientific">Mortierella isabellina</name>
    <name type="common">Filamentous fungus</name>
    <name type="synonym">Umbelopsis isabellina</name>
    <dbReference type="NCBI Taxonomy" id="91625"/>
    <lineage>
        <taxon>Eukaryota</taxon>
        <taxon>Fungi</taxon>
        <taxon>Fungi incertae sedis</taxon>
        <taxon>Mucoromycota</taxon>
        <taxon>Mucoromycotina</taxon>
        <taxon>Umbelopsidomycetes</taxon>
        <taxon>Umbelopsidales</taxon>
        <taxon>Umbelopsidaceae</taxon>
        <taxon>Umbelopsis</taxon>
    </lineage>
</organism>
<comment type="caution">
    <text evidence="3">The sequence shown here is derived from an EMBL/GenBank/DDBJ whole genome shotgun (WGS) entry which is preliminary data.</text>
</comment>
<dbReference type="OrthoDB" id="21617at2759"/>
<name>A0A8H7Q4D2_MORIS</name>
<keyword evidence="4" id="KW-1185">Reference proteome</keyword>
<dbReference type="PANTHER" id="PTHR13054:SF2">
    <property type="entry name" value="PROTEIN DGCR6"/>
    <property type="match status" value="1"/>
</dbReference>
<reference evidence="3" key="1">
    <citation type="submission" date="2020-12" db="EMBL/GenBank/DDBJ databases">
        <title>Metabolic potential, ecology and presence of endohyphal bacteria is reflected in genomic diversity of Mucoromycotina.</title>
        <authorList>
            <person name="Muszewska A."/>
            <person name="Okrasinska A."/>
            <person name="Steczkiewicz K."/>
            <person name="Drgas O."/>
            <person name="Orlowska M."/>
            <person name="Perlinska-Lenart U."/>
            <person name="Aleksandrzak-Piekarczyk T."/>
            <person name="Szatraj K."/>
            <person name="Zielenkiewicz U."/>
            <person name="Pilsyk S."/>
            <person name="Malc E."/>
            <person name="Mieczkowski P."/>
            <person name="Kruszewska J.S."/>
            <person name="Biernat P."/>
            <person name="Pawlowska J."/>
        </authorList>
    </citation>
    <scope>NUCLEOTIDE SEQUENCE</scope>
    <source>
        <strain evidence="3">WA0000067209</strain>
    </source>
</reference>
<evidence type="ECO:0000256" key="1">
    <source>
        <dbReference type="ARBA" id="ARBA00005939"/>
    </source>
</evidence>
<dbReference type="Proteomes" id="UP000654370">
    <property type="component" value="Unassembled WGS sequence"/>
</dbReference>
<dbReference type="AlphaFoldDB" id="A0A8H7Q4D2"/>
<gene>
    <name evidence="3" type="ORF">INT43_000996</name>
</gene>
<evidence type="ECO:0000313" key="4">
    <source>
        <dbReference type="Proteomes" id="UP000654370"/>
    </source>
</evidence>